<reference evidence="6 7" key="1">
    <citation type="submission" date="2019-07" db="EMBL/GenBank/DDBJ databases">
        <title>Tepidimonas charontis SPSP-6 draft genome.</title>
        <authorList>
            <person name="Da Costa M.S."/>
            <person name="Froufe H.J.C."/>
            <person name="Egas C."/>
            <person name="Albuquerque L."/>
        </authorList>
    </citation>
    <scope>NUCLEOTIDE SEQUENCE [LARGE SCALE GENOMIC DNA]</scope>
    <source>
        <strain evidence="6 7">SPSP-6</strain>
    </source>
</reference>
<sequence length="141" mass="14388">MVPALPVLLALQLAGEVPAWLPGASAQTLASLAPKSVTTPVAMGIAERLGGLPSLTAALVAGTGIWEAVSARWLFARLRIDDPVVRGFALGVTAHGIGTARAFQVNPQMGAFAGLAMGLAALFNALVLPWVMGPLLDALAR</sequence>
<accession>A0A554X5Y9</accession>
<evidence type="ECO:0000256" key="3">
    <source>
        <dbReference type="ARBA" id="ARBA00022989"/>
    </source>
</evidence>
<comment type="subcellular location">
    <subcellularLocation>
        <location evidence="1">Membrane</location>
        <topology evidence="1">Multi-pass membrane protein</topology>
    </subcellularLocation>
</comment>
<keyword evidence="2 5" id="KW-0812">Transmembrane</keyword>
<keyword evidence="3 5" id="KW-1133">Transmembrane helix</keyword>
<dbReference type="Proteomes" id="UP000318294">
    <property type="component" value="Unassembled WGS sequence"/>
</dbReference>
<dbReference type="AlphaFoldDB" id="A0A554X5Y9"/>
<organism evidence="6 7">
    <name type="scientific">Tepidimonas charontis</name>
    <dbReference type="NCBI Taxonomy" id="2267262"/>
    <lineage>
        <taxon>Bacteria</taxon>
        <taxon>Pseudomonadati</taxon>
        <taxon>Pseudomonadota</taxon>
        <taxon>Betaproteobacteria</taxon>
        <taxon>Burkholderiales</taxon>
        <taxon>Tepidimonas</taxon>
    </lineage>
</organism>
<feature type="transmembrane region" description="Helical" evidence="5">
    <location>
        <begin position="50"/>
        <end position="69"/>
    </location>
</feature>
<dbReference type="Pfam" id="PF04172">
    <property type="entry name" value="LrgB"/>
    <property type="match status" value="1"/>
</dbReference>
<dbReference type="InterPro" id="IPR007300">
    <property type="entry name" value="CidB/LrgB"/>
</dbReference>
<evidence type="ECO:0000256" key="1">
    <source>
        <dbReference type="ARBA" id="ARBA00004141"/>
    </source>
</evidence>
<feature type="transmembrane region" description="Helical" evidence="5">
    <location>
        <begin position="111"/>
        <end position="132"/>
    </location>
</feature>
<evidence type="ECO:0000256" key="2">
    <source>
        <dbReference type="ARBA" id="ARBA00022692"/>
    </source>
</evidence>
<dbReference type="PANTHER" id="PTHR30249">
    <property type="entry name" value="PUTATIVE SEROTONIN TRANSPORTER"/>
    <property type="match status" value="1"/>
</dbReference>
<comment type="caution">
    <text evidence="6">The sequence shown here is derived from an EMBL/GenBank/DDBJ whole genome shotgun (WGS) entry which is preliminary data.</text>
</comment>
<dbReference type="GO" id="GO:0016020">
    <property type="term" value="C:membrane"/>
    <property type="evidence" value="ECO:0007669"/>
    <property type="project" value="UniProtKB-SubCell"/>
</dbReference>
<keyword evidence="4 5" id="KW-0472">Membrane</keyword>
<dbReference type="PANTHER" id="PTHR30249:SF0">
    <property type="entry name" value="PLASTIDAL GLYCOLATE_GLYCERATE TRANSLOCATOR 1, CHLOROPLASTIC"/>
    <property type="match status" value="1"/>
</dbReference>
<name>A0A554X5Y9_9BURK</name>
<keyword evidence="7" id="KW-1185">Reference proteome</keyword>
<protein>
    <submittedName>
        <fullName evidence="6">Inner membrane protein YohK</fullName>
    </submittedName>
</protein>
<evidence type="ECO:0000256" key="4">
    <source>
        <dbReference type="ARBA" id="ARBA00023136"/>
    </source>
</evidence>
<evidence type="ECO:0000256" key="5">
    <source>
        <dbReference type="SAM" id="Phobius"/>
    </source>
</evidence>
<gene>
    <name evidence="6" type="primary">yohK</name>
    <name evidence="6" type="ORF">Tchar_02319</name>
</gene>
<dbReference type="EMBL" id="VJON01000047">
    <property type="protein sequence ID" value="TSE31249.1"/>
    <property type="molecule type" value="Genomic_DNA"/>
</dbReference>
<evidence type="ECO:0000313" key="7">
    <source>
        <dbReference type="Proteomes" id="UP000318294"/>
    </source>
</evidence>
<proteinExistence type="predicted"/>
<evidence type="ECO:0000313" key="6">
    <source>
        <dbReference type="EMBL" id="TSE31249.1"/>
    </source>
</evidence>